<dbReference type="InterPro" id="IPR045851">
    <property type="entry name" value="AMP-bd_C_sf"/>
</dbReference>
<dbReference type="InterPro" id="IPR013556">
    <property type="entry name" value="Flag_M-ring_C"/>
</dbReference>
<keyword evidence="6 10" id="KW-1133">Transmembrane helix</keyword>
<keyword evidence="5 10" id="KW-0812">Transmembrane</keyword>
<comment type="subcellular location">
    <subcellularLocation>
        <location evidence="1 9">Bacterial flagellum basal body</location>
    </subcellularLocation>
    <subcellularLocation>
        <location evidence="2">Cell membrane</location>
        <topology evidence="2">Multi-pass membrane protein</topology>
    </subcellularLocation>
</comment>
<keyword evidence="14" id="KW-1185">Reference proteome</keyword>
<name>A0A0H2MA42_9PROT</name>
<dbReference type="STRING" id="1489064.WH96_19865"/>
<dbReference type="PIRSF" id="PIRSF004862">
    <property type="entry name" value="FliF"/>
    <property type="match status" value="1"/>
</dbReference>
<dbReference type="Gene3D" id="3.30.300.30">
    <property type="match status" value="1"/>
</dbReference>
<comment type="similarity">
    <text evidence="3 9">Belongs to the FliF family.</text>
</comment>
<dbReference type="GO" id="GO:0003774">
    <property type="term" value="F:cytoskeletal motor activity"/>
    <property type="evidence" value="ECO:0007669"/>
    <property type="project" value="InterPro"/>
</dbReference>
<gene>
    <name evidence="13" type="ORF">WH96_19865</name>
</gene>
<keyword evidence="4" id="KW-1003">Cell membrane</keyword>
<evidence type="ECO:0000256" key="10">
    <source>
        <dbReference type="SAM" id="Phobius"/>
    </source>
</evidence>
<dbReference type="InterPro" id="IPR043427">
    <property type="entry name" value="YscJ/FliF"/>
</dbReference>
<dbReference type="GO" id="GO:0005886">
    <property type="term" value="C:plasma membrane"/>
    <property type="evidence" value="ECO:0007669"/>
    <property type="project" value="UniProtKB-SubCell"/>
</dbReference>
<accession>A0A0H2MA42</accession>
<comment type="caution">
    <text evidence="13">The sequence shown here is derived from an EMBL/GenBank/DDBJ whole genome shotgun (WGS) entry which is preliminary data.</text>
</comment>
<proteinExistence type="inferred from homology"/>
<keyword evidence="7 10" id="KW-0472">Membrane</keyword>
<dbReference type="RefSeq" id="WP_047765990.1">
    <property type="nucleotide sequence ID" value="NZ_LAQL01000021.1"/>
</dbReference>
<dbReference type="NCBIfam" id="TIGR00206">
    <property type="entry name" value="fliF"/>
    <property type="match status" value="1"/>
</dbReference>
<dbReference type="Proteomes" id="UP000035444">
    <property type="component" value="Unassembled WGS sequence"/>
</dbReference>
<dbReference type="GO" id="GO:0009431">
    <property type="term" value="C:bacterial-type flagellum basal body, MS ring"/>
    <property type="evidence" value="ECO:0007669"/>
    <property type="project" value="InterPro"/>
</dbReference>
<organism evidence="13 14">
    <name type="scientific">Kiloniella spongiae</name>
    <dbReference type="NCBI Taxonomy" id="1489064"/>
    <lineage>
        <taxon>Bacteria</taxon>
        <taxon>Pseudomonadati</taxon>
        <taxon>Pseudomonadota</taxon>
        <taxon>Alphaproteobacteria</taxon>
        <taxon>Rhodospirillales</taxon>
        <taxon>Kiloniellaceae</taxon>
        <taxon>Kiloniella</taxon>
    </lineage>
</organism>
<feature type="transmembrane region" description="Helical" evidence="10">
    <location>
        <begin position="12"/>
        <end position="33"/>
    </location>
</feature>
<feature type="domain" description="Flagellar M-ring C-terminal" evidence="12">
    <location>
        <begin position="247"/>
        <end position="412"/>
    </location>
</feature>
<dbReference type="Pfam" id="PF01514">
    <property type="entry name" value="YscJ_FliF"/>
    <property type="match status" value="1"/>
</dbReference>
<evidence type="ECO:0000256" key="7">
    <source>
        <dbReference type="ARBA" id="ARBA00023136"/>
    </source>
</evidence>
<evidence type="ECO:0000259" key="12">
    <source>
        <dbReference type="Pfam" id="PF08345"/>
    </source>
</evidence>
<evidence type="ECO:0000256" key="8">
    <source>
        <dbReference type="ARBA" id="ARBA00023143"/>
    </source>
</evidence>
<dbReference type="PANTHER" id="PTHR30046:SF0">
    <property type="entry name" value="FLAGELLAR M-RING PROTEIN"/>
    <property type="match status" value="1"/>
</dbReference>
<dbReference type="PRINTS" id="PR01009">
    <property type="entry name" value="FLGMRINGFLIF"/>
</dbReference>
<evidence type="ECO:0000256" key="1">
    <source>
        <dbReference type="ARBA" id="ARBA00004117"/>
    </source>
</evidence>
<protein>
    <recommendedName>
        <fullName evidence="9">Flagellar M-ring protein</fullName>
    </recommendedName>
</protein>
<evidence type="ECO:0000256" key="5">
    <source>
        <dbReference type="ARBA" id="ARBA00022692"/>
    </source>
</evidence>
<keyword evidence="13" id="KW-0969">Cilium</keyword>
<evidence type="ECO:0000256" key="4">
    <source>
        <dbReference type="ARBA" id="ARBA00022475"/>
    </source>
</evidence>
<evidence type="ECO:0000256" key="2">
    <source>
        <dbReference type="ARBA" id="ARBA00004651"/>
    </source>
</evidence>
<sequence>MNTFVDTLKNLGPVRLGIMAGVAAAIIAFFIYLTGRVATPEMALLYADLDTQDGGQIVSELEQLQVPYKLSPAGDAVYVPSNKVGAMRVAMAEKGLPSGGSIGYEIFDQSEALGTTSFVQNINHLRALEGELSRTVKSINRIKQARVHLVLPQRELFSRDKQSPSASVVVTTQGNNTLDRQQILSIQHLISAAVPGMKPLNVSIIDDKGNLLARGGEEGDLDQLTSTADERRVAYETRLMRTVEELLERYVGRGNAQVQISAEMDFDRVTENSETYDPDGQVVLSTQTVEESANEADNAGNEGITVGNNLPDANLGQLGGASGSQSNSSRLEETVNFENSKIIKTRVRETGAVRRLSVAVIINDITEVNEEGIRNFTSRSEEDLAQLGAIVRSAVGFDENRGDTVEIANFRFAELDPLLLPEEGVLGMDKEDMMRFAELFILGIVAILILLLVVRPLVTRVIDGDFAPAGDSGGGTITIPGPDGRPMVIAAPAGAPGAAMIPGMPAQIGADGTPLLTSTAGGTDEAGLPVEAGGVNNEIEQMIDMNKVEGRVRASSLNKIGEIVEKHPEEAVQILRGWLYQEGK</sequence>
<keyword evidence="13" id="KW-0282">Flagellum</keyword>
<dbReference type="GO" id="GO:0071973">
    <property type="term" value="P:bacterial-type flagellum-dependent cell motility"/>
    <property type="evidence" value="ECO:0007669"/>
    <property type="project" value="InterPro"/>
</dbReference>
<comment type="function">
    <text evidence="9">The M ring may be actively involved in energy transduction.</text>
</comment>
<evidence type="ECO:0000256" key="3">
    <source>
        <dbReference type="ARBA" id="ARBA00007971"/>
    </source>
</evidence>
<dbReference type="EMBL" id="LAQL01000021">
    <property type="protein sequence ID" value="KLN59031.1"/>
    <property type="molecule type" value="Genomic_DNA"/>
</dbReference>
<evidence type="ECO:0000259" key="11">
    <source>
        <dbReference type="Pfam" id="PF01514"/>
    </source>
</evidence>
<dbReference type="Pfam" id="PF08345">
    <property type="entry name" value="YscJ_FliF_C"/>
    <property type="match status" value="1"/>
</dbReference>
<dbReference type="InterPro" id="IPR006182">
    <property type="entry name" value="FliF_N_dom"/>
</dbReference>
<dbReference type="InterPro" id="IPR000067">
    <property type="entry name" value="FlgMring_FliF"/>
</dbReference>
<dbReference type="OrthoDB" id="9807026at2"/>
<keyword evidence="13" id="KW-0966">Cell projection</keyword>
<feature type="transmembrane region" description="Helical" evidence="10">
    <location>
        <begin position="436"/>
        <end position="458"/>
    </location>
</feature>
<evidence type="ECO:0000313" key="14">
    <source>
        <dbReference type="Proteomes" id="UP000035444"/>
    </source>
</evidence>
<dbReference type="PANTHER" id="PTHR30046">
    <property type="entry name" value="FLAGELLAR M-RING PROTEIN"/>
    <property type="match status" value="1"/>
</dbReference>
<evidence type="ECO:0000313" key="13">
    <source>
        <dbReference type="EMBL" id="KLN59031.1"/>
    </source>
</evidence>
<evidence type="ECO:0000256" key="9">
    <source>
        <dbReference type="PIRNR" id="PIRNR004862"/>
    </source>
</evidence>
<evidence type="ECO:0000256" key="6">
    <source>
        <dbReference type="ARBA" id="ARBA00022989"/>
    </source>
</evidence>
<reference evidence="13 14" key="1">
    <citation type="submission" date="2015-03" db="EMBL/GenBank/DDBJ databases">
        <title>Genome Sequence of Kiloniella spongiae MEBiC09566, isolated from a marine sponge.</title>
        <authorList>
            <person name="Shao Z."/>
            <person name="Wang L."/>
            <person name="Li X."/>
        </authorList>
    </citation>
    <scope>NUCLEOTIDE SEQUENCE [LARGE SCALE GENOMIC DNA]</scope>
    <source>
        <strain evidence="13 14">MEBiC09566</strain>
    </source>
</reference>
<dbReference type="AlphaFoldDB" id="A0A0H2MA42"/>
<dbReference type="PATRIC" id="fig|1489064.4.peg.1801"/>
<keyword evidence="8 9" id="KW-0975">Bacterial flagellum</keyword>
<feature type="domain" description="Flagellar M-ring N-terminal" evidence="11">
    <location>
        <begin position="39"/>
        <end position="213"/>
    </location>
</feature>